<dbReference type="InterPro" id="IPR041459">
    <property type="entry name" value="MPTase-PolyVal"/>
</dbReference>
<comment type="caution">
    <text evidence="4">The sequence shown here is derived from an EMBL/GenBank/DDBJ whole genome shotgun (WGS) entry which is preliminary data.</text>
</comment>
<sequence>MENGKNRSEPGDFQLAYARETARQLIAQFERGTSPYQKSWAGESLRLPYNPKTGTRYQGINALKLLMQGRADSRWLTLRQINELGGRVRRGEHGVRCFYFAQKMVPRGEWLRARGRTEEAAAADRSERVRVLIPCPFTVFNAEQAESLELGGAEKDERAGWTPVERAEQLLRNSGAVFRCEKGDRACYNASEDVIVLPLRSQFAAPSEFYDAALHELGHWTGHESRLNRFSGGAPVAFGSPEYAKEELRAETASLMVAAQIGLPHHLKNHASYIAGWVGVLRDDPKELLRACSDAQRITDYLLQYDREQVWVVNYDRRIAFREDADQAIRRCEAFINEHALLPERFRASVVRLMGERSIVKRDAEWEVARKALSPDTNGPILERSGLKGIALVREPHRFISWARAADPELGEYALRQVRRALGPRRAESALRRSMLPEARTAEAGLSARLRLHFARAAQNARDALTKLREAPAGQQREALGKAREKAARSLGVAPGKERPKEPEAPEAPRKKALQKEITR</sequence>
<name>A0ABT7INT7_9BURK</name>
<dbReference type="InterPro" id="IPR013610">
    <property type="entry name" value="ArdC_N"/>
</dbReference>
<dbReference type="Pfam" id="PF18818">
    <property type="entry name" value="MPTase-PolyVal"/>
    <property type="match status" value="1"/>
</dbReference>
<dbReference type="EMBL" id="JAKZJU020000001">
    <property type="protein sequence ID" value="MDL2060044.1"/>
    <property type="molecule type" value="Genomic_DNA"/>
</dbReference>
<dbReference type="Proteomes" id="UP001165481">
    <property type="component" value="Unassembled WGS sequence"/>
</dbReference>
<feature type="region of interest" description="Disordered" evidence="1">
    <location>
        <begin position="468"/>
        <end position="520"/>
    </location>
</feature>
<gene>
    <name evidence="4" type="ORF">MUN46_008875</name>
</gene>
<proteinExistence type="predicted"/>
<reference evidence="4" key="1">
    <citation type="submission" date="2023-03" db="EMBL/GenBank/DDBJ databases">
        <title>Mesosutterella sp. nov. isolated from porcine feces.</title>
        <authorList>
            <person name="Yu S."/>
        </authorList>
    </citation>
    <scope>NUCLEOTIDE SEQUENCE</scope>
    <source>
        <strain evidence="4">AGMB02718</strain>
    </source>
</reference>
<dbReference type="RefSeq" id="WP_243376340.1">
    <property type="nucleotide sequence ID" value="NZ_JAKZJU020000001.1"/>
</dbReference>
<feature type="domain" description="Polyvalent protein metallopeptidase" evidence="3">
    <location>
        <begin position="165"/>
        <end position="293"/>
    </location>
</feature>
<feature type="compositionally biased region" description="Basic and acidic residues" evidence="1">
    <location>
        <begin position="496"/>
        <end position="520"/>
    </location>
</feature>
<evidence type="ECO:0000256" key="1">
    <source>
        <dbReference type="SAM" id="MobiDB-lite"/>
    </source>
</evidence>
<accession>A0ABT7INT7</accession>
<evidence type="ECO:0000259" key="3">
    <source>
        <dbReference type="Pfam" id="PF18818"/>
    </source>
</evidence>
<keyword evidence="5" id="KW-1185">Reference proteome</keyword>
<evidence type="ECO:0000313" key="4">
    <source>
        <dbReference type="EMBL" id="MDL2060044.1"/>
    </source>
</evidence>
<feature type="compositionally biased region" description="Basic and acidic residues" evidence="1">
    <location>
        <begin position="479"/>
        <end position="488"/>
    </location>
</feature>
<evidence type="ECO:0000313" key="5">
    <source>
        <dbReference type="Proteomes" id="UP001165481"/>
    </source>
</evidence>
<dbReference type="Pfam" id="PF08401">
    <property type="entry name" value="ArdcN"/>
    <property type="match status" value="1"/>
</dbReference>
<feature type="domain" description="N-terminal" evidence="2">
    <location>
        <begin position="19"/>
        <end position="122"/>
    </location>
</feature>
<protein>
    <submittedName>
        <fullName evidence="4">Zincin-like metallopeptidase domain-containing protein</fullName>
    </submittedName>
</protein>
<evidence type="ECO:0000259" key="2">
    <source>
        <dbReference type="Pfam" id="PF08401"/>
    </source>
</evidence>
<organism evidence="4 5">
    <name type="scientific">Mesosutterella faecium</name>
    <dbReference type="NCBI Taxonomy" id="2925194"/>
    <lineage>
        <taxon>Bacteria</taxon>
        <taxon>Pseudomonadati</taxon>
        <taxon>Pseudomonadota</taxon>
        <taxon>Betaproteobacteria</taxon>
        <taxon>Burkholderiales</taxon>
        <taxon>Sutterellaceae</taxon>
        <taxon>Mesosutterella</taxon>
    </lineage>
</organism>